<keyword evidence="3" id="KW-1185">Reference proteome</keyword>
<dbReference type="Proteomes" id="UP001642484">
    <property type="component" value="Unassembled WGS sequence"/>
</dbReference>
<reference evidence="2 3" key="1">
    <citation type="submission" date="2024-02" db="EMBL/GenBank/DDBJ databases">
        <authorList>
            <person name="Chen Y."/>
            <person name="Shah S."/>
            <person name="Dougan E. K."/>
            <person name="Thang M."/>
            <person name="Chan C."/>
        </authorList>
    </citation>
    <scope>NUCLEOTIDE SEQUENCE [LARGE SCALE GENOMIC DNA]</scope>
</reference>
<proteinExistence type="predicted"/>
<sequence>MRFRTLQHTLQSSQFSTLSEAAVCHVLVLAPSQAWIDLVQTRRRQIPTSALVECCDELSRARCHDFDLWKSLGEELTCRLTSGRRAQALAMAAPTALESVSVLTSFAGVFCRHRRLLDALESRRDAEGLRSLHTMELKRLLVACGQLKAAVSLGEIAIDFLSHREIGSSLVLLQTVHAAVRLCLFPARQNRFWTSLWTPCMHHVLHSAGMGRDQVTAFAAAVALQQWDCAKRLALEFSWTQWECSRDLAVGLGSLAVLLGLRRASASLLRVGTELLAEACAVFCTEKCLLPTSEVRQLLMFALVNMHLYKGFLLNLPGLLHLLFKMEDSMPRATGRSKSRLQEQVVQVVLMVLHSQGILWMHGLEAFRSRSRAWCMLWISSLTKAQVPDTAHFRPSSNSTEPRSRRSTGDPVATQ</sequence>
<evidence type="ECO:0000313" key="2">
    <source>
        <dbReference type="EMBL" id="CAK9104064.1"/>
    </source>
</evidence>
<dbReference type="EMBL" id="CAXAMN010026583">
    <property type="protein sequence ID" value="CAK9104064.1"/>
    <property type="molecule type" value="Genomic_DNA"/>
</dbReference>
<gene>
    <name evidence="2" type="ORF">CCMP2556_LOCUS48810</name>
</gene>
<protein>
    <submittedName>
        <fullName evidence="2">Uncharacterized protein</fullName>
    </submittedName>
</protein>
<evidence type="ECO:0000256" key="1">
    <source>
        <dbReference type="SAM" id="MobiDB-lite"/>
    </source>
</evidence>
<organism evidence="2 3">
    <name type="scientific">Durusdinium trenchii</name>
    <dbReference type="NCBI Taxonomy" id="1381693"/>
    <lineage>
        <taxon>Eukaryota</taxon>
        <taxon>Sar</taxon>
        <taxon>Alveolata</taxon>
        <taxon>Dinophyceae</taxon>
        <taxon>Suessiales</taxon>
        <taxon>Symbiodiniaceae</taxon>
        <taxon>Durusdinium</taxon>
    </lineage>
</organism>
<evidence type="ECO:0000313" key="3">
    <source>
        <dbReference type="Proteomes" id="UP001642484"/>
    </source>
</evidence>
<comment type="caution">
    <text evidence="2">The sequence shown here is derived from an EMBL/GenBank/DDBJ whole genome shotgun (WGS) entry which is preliminary data.</text>
</comment>
<name>A0ABP0RUU5_9DINO</name>
<feature type="region of interest" description="Disordered" evidence="1">
    <location>
        <begin position="390"/>
        <end position="415"/>
    </location>
</feature>
<accession>A0ABP0RUU5</accession>